<dbReference type="Gene3D" id="3.40.50.150">
    <property type="entry name" value="Vaccinia Virus protein VP39"/>
    <property type="match status" value="1"/>
</dbReference>
<evidence type="ECO:0000256" key="1">
    <source>
        <dbReference type="SAM" id="MobiDB-lite"/>
    </source>
</evidence>
<dbReference type="GO" id="GO:0008168">
    <property type="term" value="F:methyltransferase activity"/>
    <property type="evidence" value="ECO:0007669"/>
    <property type="project" value="UniProtKB-KW"/>
</dbReference>
<dbReference type="PANTHER" id="PTHR45036:SF1">
    <property type="entry name" value="METHYLTRANSFERASE LIKE 7A"/>
    <property type="match status" value="1"/>
</dbReference>
<feature type="domain" description="Methyltransferase type 11" evidence="2">
    <location>
        <begin position="74"/>
        <end position="166"/>
    </location>
</feature>
<dbReference type="Pfam" id="PF08241">
    <property type="entry name" value="Methyltransf_11"/>
    <property type="match status" value="1"/>
</dbReference>
<feature type="region of interest" description="Disordered" evidence="1">
    <location>
        <begin position="1"/>
        <end position="31"/>
    </location>
</feature>
<dbReference type="InterPro" id="IPR013216">
    <property type="entry name" value="Methyltransf_11"/>
</dbReference>
<keyword evidence="3" id="KW-0808">Transferase</keyword>
<sequence>MTSDDRATSPTQAPLPTSRPGGPAPARPAGGFVVHPARGAFNAAFFAVMGPYIERKLRDHKRRVFADLPRTVVELGPGVGANLRHLAPGTTLVAVEPNVPMHPRLRAAAARHVVDLDLRERVAEDTGLPDGSADCVISSLVLCSVADPARVLAEVRRVLRPGGTFRFVEHVVARPGTTTRWLQHVLRRPWAWTFQGCSCERDLAATVRAAGFVHVDLEPYRIHSPFVPFNTQIAGVARA</sequence>
<keyword evidence="4" id="KW-1185">Reference proteome</keyword>
<dbReference type="SUPFAM" id="SSF53335">
    <property type="entry name" value="S-adenosyl-L-methionine-dependent methyltransferases"/>
    <property type="match status" value="1"/>
</dbReference>
<proteinExistence type="predicted"/>
<evidence type="ECO:0000313" key="3">
    <source>
        <dbReference type="EMBL" id="MFD1238014.1"/>
    </source>
</evidence>
<gene>
    <name evidence="3" type="ORF">ACFQ34_32425</name>
</gene>
<dbReference type="GO" id="GO:0032259">
    <property type="term" value="P:methylation"/>
    <property type="evidence" value="ECO:0007669"/>
    <property type="project" value="UniProtKB-KW"/>
</dbReference>
<dbReference type="CDD" id="cd02440">
    <property type="entry name" value="AdoMet_MTases"/>
    <property type="match status" value="1"/>
</dbReference>
<protein>
    <submittedName>
        <fullName evidence="3">Class I SAM-dependent methyltransferase</fullName>
        <ecNumber evidence="3">2.1.1.-</ecNumber>
    </submittedName>
</protein>
<dbReference type="InterPro" id="IPR029063">
    <property type="entry name" value="SAM-dependent_MTases_sf"/>
</dbReference>
<dbReference type="EMBL" id="JBHTMB010000327">
    <property type="protein sequence ID" value="MFD1238014.1"/>
    <property type="molecule type" value="Genomic_DNA"/>
</dbReference>
<dbReference type="RefSeq" id="WP_346092888.1">
    <property type="nucleotide sequence ID" value="NZ_BAABKS010000063.1"/>
</dbReference>
<organism evidence="3 4">
    <name type="scientific">Pseudonocardia benzenivorans</name>
    <dbReference type="NCBI Taxonomy" id="228005"/>
    <lineage>
        <taxon>Bacteria</taxon>
        <taxon>Bacillati</taxon>
        <taxon>Actinomycetota</taxon>
        <taxon>Actinomycetes</taxon>
        <taxon>Pseudonocardiales</taxon>
        <taxon>Pseudonocardiaceae</taxon>
        <taxon>Pseudonocardia</taxon>
    </lineage>
</organism>
<dbReference type="EC" id="2.1.1.-" evidence="3"/>
<evidence type="ECO:0000313" key="4">
    <source>
        <dbReference type="Proteomes" id="UP001597182"/>
    </source>
</evidence>
<dbReference type="InterPro" id="IPR052356">
    <property type="entry name" value="Thiol_S-MT"/>
</dbReference>
<accession>A0ABW3VS52</accession>
<dbReference type="PANTHER" id="PTHR45036">
    <property type="entry name" value="METHYLTRANSFERASE LIKE 7B"/>
    <property type="match status" value="1"/>
</dbReference>
<dbReference type="Proteomes" id="UP001597182">
    <property type="component" value="Unassembled WGS sequence"/>
</dbReference>
<reference evidence="4" key="1">
    <citation type="journal article" date="2019" name="Int. J. Syst. Evol. Microbiol.">
        <title>The Global Catalogue of Microorganisms (GCM) 10K type strain sequencing project: providing services to taxonomists for standard genome sequencing and annotation.</title>
        <authorList>
            <consortium name="The Broad Institute Genomics Platform"/>
            <consortium name="The Broad Institute Genome Sequencing Center for Infectious Disease"/>
            <person name="Wu L."/>
            <person name="Ma J."/>
        </authorList>
    </citation>
    <scope>NUCLEOTIDE SEQUENCE [LARGE SCALE GENOMIC DNA]</scope>
    <source>
        <strain evidence="4">CCUG 49018</strain>
    </source>
</reference>
<evidence type="ECO:0000259" key="2">
    <source>
        <dbReference type="Pfam" id="PF08241"/>
    </source>
</evidence>
<comment type="caution">
    <text evidence="3">The sequence shown here is derived from an EMBL/GenBank/DDBJ whole genome shotgun (WGS) entry which is preliminary data.</text>
</comment>
<name>A0ABW3VS52_9PSEU</name>
<keyword evidence="3" id="KW-0489">Methyltransferase</keyword>